<sequence>MTIVIFDALDDNAWVPDHEEWEEYNRNNLEQRKQEWKNITPILKQFAFMTSVKTGYLTVHKSLFFKGRLPSEYKVEISKKKNPCIEAGDKLFYCFPLFYLWYHPMLNEQVIENLFEKLTTDPFVYRRPDYISAEGISSMLRSFFRVQNEYDAFKDYGMMGGREEILAPYFLLGSKNGTVENSFRTGWFNPSLKTLLSGMFPGTWVLQGKYEDKKLGQVYSVNPYGTGQYVWAKVSKYIERHFNDEIHQAGDDRKYDVKLKFIDDVIERVLFFDEHPKTVKEDPFAIACRDRLLSQYRNNELADWLSERFVKRDKLGLEVS</sequence>
<gene>
    <name evidence="1" type="ORF">DFR28_102151</name>
</gene>
<reference evidence="1 2" key="1">
    <citation type="submission" date="2018-06" db="EMBL/GenBank/DDBJ databases">
        <title>Genomic Encyclopedia of Type Strains, Phase IV (KMG-IV): sequencing the most valuable type-strain genomes for metagenomic binning, comparative biology and taxonomic classification.</title>
        <authorList>
            <person name="Goeker M."/>
        </authorList>
    </citation>
    <scope>NUCLEOTIDE SEQUENCE [LARGE SCALE GENOMIC DNA]</scope>
    <source>
        <strain evidence="1 2">DSM 24032</strain>
    </source>
</reference>
<evidence type="ECO:0000313" key="1">
    <source>
        <dbReference type="EMBL" id="RBP50739.1"/>
    </source>
</evidence>
<keyword evidence="2" id="KW-1185">Reference proteome</keyword>
<protein>
    <submittedName>
        <fullName evidence="1">Uncharacterized protein</fullName>
    </submittedName>
</protein>
<organism evidence="1 2">
    <name type="scientific">Arenicella xantha</name>
    <dbReference type="NCBI Taxonomy" id="644221"/>
    <lineage>
        <taxon>Bacteria</taxon>
        <taxon>Pseudomonadati</taxon>
        <taxon>Pseudomonadota</taxon>
        <taxon>Gammaproteobacteria</taxon>
        <taxon>Arenicellales</taxon>
        <taxon>Arenicellaceae</taxon>
        <taxon>Arenicella</taxon>
    </lineage>
</organism>
<evidence type="ECO:0000313" key="2">
    <source>
        <dbReference type="Proteomes" id="UP000253083"/>
    </source>
</evidence>
<name>A0A395JJP5_9GAMM</name>
<accession>A0A395JJP5</accession>
<dbReference type="Proteomes" id="UP000253083">
    <property type="component" value="Unassembled WGS sequence"/>
</dbReference>
<comment type="caution">
    <text evidence="1">The sequence shown here is derived from an EMBL/GenBank/DDBJ whole genome shotgun (WGS) entry which is preliminary data.</text>
</comment>
<proteinExistence type="predicted"/>
<dbReference type="EMBL" id="QNRT01000002">
    <property type="protein sequence ID" value="RBP50739.1"/>
    <property type="molecule type" value="Genomic_DNA"/>
</dbReference>
<dbReference type="InParanoid" id="A0A395JJP5"/>
<dbReference type="AlphaFoldDB" id="A0A395JJP5"/>